<evidence type="ECO:0000256" key="2">
    <source>
        <dbReference type="ARBA" id="ARBA00022679"/>
    </source>
</evidence>
<dbReference type="InterPro" id="IPR029056">
    <property type="entry name" value="Ribokinase-like"/>
</dbReference>
<keyword evidence="5" id="KW-0067">ATP-binding</keyword>
<evidence type="ECO:0000256" key="4">
    <source>
        <dbReference type="ARBA" id="ARBA00022777"/>
    </source>
</evidence>
<keyword evidence="3" id="KW-0547">Nucleotide-binding</keyword>
<dbReference type="NCBIfam" id="NF005491">
    <property type="entry name" value="PRK07105.1"/>
    <property type="match status" value="1"/>
</dbReference>
<dbReference type="InterPro" id="IPR004625">
    <property type="entry name" value="PyrdxlKinase"/>
</dbReference>
<evidence type="ECO:0000256" key="5">
    <source>
        <dbReference type="ARBA" id="ARBA00022840"/>
    </source>
</evidence>
<proteinExistence type="predicted"/>
<keyword evidence="4 7" id="KW-0418">Kinase</keyword>
<dbReference type="CDD" id="cd01173">
    <property type="entry name" value="pyridoxal_pyridoxamine_kinase"/>
    <property type="match status" value="1"/>
</dbReference>
<dbReference type="Proteomes" id="UP000217758">
    <property type="component" value="Chromosome"/>
</dbReference>
<dbReference type="GO" id="GO:0009443">
    <property type="term" value="P:pyridoxal 5'-phosphate salvage"/>
    <property type="evidence" value="ECO:0007669"/>
    <property type="project" value="InterPro"/>
</dbReference>
<evidence type="ECO:0000313" key="7">
    <source>
        <dbReference type="EMBL" id="BAQ24402.1"/>
    </source>
</evidence>
<sequence>MLPRLLVANDLPGLGKVALASSLPLMAACQVETAILPTVLLSSHTAGFKQLRIDDYTVGMTGFLAQWQNLGIAFDGLVTGYLKNSQQIDLLLEFARAKQLPLFVDPIMGDNGCFYQGFDQDHANHMRRLCQKADVIIPNLTEAAFLTKTAYLEEDYQPSQVERLLKKLAALGPSYIVLTGVTFEADKIGLAIYDRTKDKMSYLMAKRYPQHFYGTGDILTAILSSAYFRGISLEKSGRLALDFLNEVMVTTLALERDLRYGLCYEPHLLDLIKNYQLLLEEKK</sequence>
<dbReference type="SUPFAM" id="SSF53613">
    <property type="entry name" value="Ribokinase-like"/>
    <property type="match status" value="1"/>
</dbReference>
<name>A0A1L7LK36_9STRE</name>
<dbReference type="GO" id="GO:0005524">
    <property type="term" value="F:ATP binding"/>
    <property type="evidence" value="ECO:0007669"/>
    <property type="project" value="UniProtKB-KW"/>
</dbReference>
<dbReference type="EMBL" id="AP014612">
    <property type="protein sequence ID" value="BAQ24402.1"/>
    <property type="molecule type" value="Genomic_DNA"/>
</dbReference>
<dbReference type="PROSITE" id="PS51257">
    <property type="entry name" value="PROKAR_LIPOPROTEIN"/>
    <property type="match status" value="1"/>
</dbReference>
<dbReference type="Gene3D" id="3.40.1190.20">
    <property type="match status" value="1"/>
</dbReference>
<dbReference type="PANTHER" id="PTHR10534">
    <property type="entry name" value="PYRIDOXAL KINASE"/>
    <property type="match status" value="1"/>
</dbReference>
<dbReference type="InterPro" id="IPR013749">
    <property type="entry name" value="PM/HMP-P_kinase-1"/>
</dbReference>
<accession>A0A1L7LK36</accession>
<gene>
    <name evidence="7" type="ORF">SRT_11410</name>
</gene>
<feature type="domain" description="Pyridoxamine kinase/Phosphomethylpyrimidine kinase" evidence="6">
    <location>
        <begin position="74"/>
        <end position="255"/>
    </location>
</feature>
<dbReference type="GO" id="GO:0005829">
    <property type="term" value="C:cytosol"/>
    <property type="evidence" value="ECO:0007669"/>
    <property type="project" value="TreeGrafter"/>
</dbReference>
<organism evidence="7 8">
    <name type="scientific">Streptococcus troglodytae</name>
    <dbReference type="NCBI Taxonomy" id="1111760"/>
    <lineage>
        <taxon>Bacteria</taxon>
        <taxon>Bacillati</taxon>
        <taxon>Bacillota</taxon>
        <taxon>Bacilli</taxon>
        <taxon>Lactobacillales</taxon>
        <taxon>Streptococcaceae</taxon>
        <taxon>Streptococcus</taxon>
    </lineage>
</organism>
<dbReference type="AlphaFoldDB" id="A0A1L7LK36"/>
<dbReference type="RefSeq" id="WP_128833349.1">
    <property type="nucleotide sequence ID" value="NZ_AP014612.1"/>
</dbReference>
<evidence type="ECO:0000313" key="8">
    <source>
        <dbReference type="Proteomes" id="UP000217758"/>
    </source>
</evidence>
<dbReference type="KEGG" id="strg:SRT_11410"/>
<keyword evidence="2" id="KW-0808">Transferase</keyword>
<evidence type="ECO:0000256" key="3">
    <source>
        <dbReference type="ARBA" id="ARBA00022741"/>
    </source>
</evidence>
<protein>
    <recommendedName>
        <fullName evidence="1">pyridoxal kinase</fullName>
        <ecNumber evidence="1">2.7.1.35</ecNumber>
    </recommendedName>
</protein>
<evidence type="ECO:0000259" key="6">
    <source>
        <dbReference type="Pfam" id="PF08543"/>
    </source>
</evidence>
<keyword evidence="8" id="KW-1185">Reference proteome</keyword>
<dbReference type="GO" id="GO:0008478">
    <property type="term" value="F:pyridoxal kinase activity"/>
    <property type="evidence" value="ECO:0007669"/>
    <property type="project" value="UniProtKB-EC"/>
</dbReference>
<evidence type="ECO:0000256" key="1">
    <source>
        <dbReference type="ARBA" id="ARBA00012104"/>
    </source>
</evidence>
<dbReference type="EC" id="2.7.1.35" evidence="1"/>
<dbReference type="Pfam" id="PF08543">
    <property type="entry name" value="Phos_pyr_kin"/>
    <property type="match status" value="1"/>
</dbReference>
<dbReference type="PANTHER" id="PTHR10534:SF2">
    <property type="entry name" value="PYRIDOXAL KINASE"/>
    <property type="match status" value="1"/>
</dbReference>
<reference evidence="7 8" key="1">
    <citation type="journal article" date="2016" name="Microbiol. Immunol.">
        <title>Complete genome sequence of Streptococcus troglodytae TKU31 isolated from the oral cavity of a chimpanzee (Pan troglodytes).</title>
        <authorList>
            <person name="Okamoto M."/>
            <person name="Naito M."/>
            <person name="Miyanohara M."/>
            <person name="Imai S."/>
            <person name="Nomura Y."/>
            <person name="Saito W."/>
            <person name="Momoi Y."/>
            <person name="Takada K."/>
            <person name="Miyabe-Nishiwaki T."/>
            <person name="Tomonaga M."/>
            <person name="Hanada N."/>
        </authorList>
    </citation>
    <scope>NUCLEOTIDE SEQUENCE [LARGE SCALE GENOMIC DNA]</scope>
    <source>
        <strain evidence="8">TKU 31</strain>
    </source>
</reference>